<keyword evidence="3" id="KW-1003">Cell membrane</keyword>
<evidence type="ECO:0000256" key="2">
    <source>
        <dbReference type="ARBA" id="ARBA00022448"/>
    </source>
</evidence>
<dbReference type="eggNOG" id="COG0370">
    <property type="taxonomic scope" value="Bacteria"/>
</dbReference>
<feature type="domain" description="FeoB-type G" evidence="17">
    <location>
        <begin position="4"/>
        <end position="170"/>
    </location>
</feature>
<dbReference type="Gene3D" id="3.40.50.300">
    <property type="entry name" value="P-loop containing nucleotide triphosphate hydrolases"/>
    <property type="match status" value="1"/>
</dbReference>
<keyword evidence="4 16" id="KW-0410">Iron transport</keyword>
<dbReference type="PROSITE" id="PS51711">
    <property type="entry name" value="G_FEOB"/>
    <property type="match status" value="1"/>
</dbReference>
<dbReference type="Pfam" id="PF02421">
    <property type="entry name" value="FeoB_N"/>
    <property type="match status" value="1"/>
</dbReference>
<evidence type="ECO:0000313" key="18">
    <source>
        <dbReference type="EMBL" id="AIN46899.1"/>
    </source>
</evidence>
<evidence type="ECO:0000256" key="10">
    <source>
        <dbReference type="ARBA" id="ARBA00023065"/>
    </source>
</evidence>
<dbReference type="Gene3D" id="1.10.287.1770">
    <property type="match status" value="1"/>
</dbReference>
<keyword evidence="7 14" id="KW-0547">Nucleotide-binding</keyword>
<dbReference type="InterPro" id="IPR011640">
    <property type="entry name" value="Fe2_transport_prot_B_C"/>
</dbReference>
<dbReference type="AlphaFoldDB" id="A0A088MXJ0"/>
<comment type="similarity">
    <text evidence="16">Belongs to the TRAFAC class TrmE-Era-EngA-EngB-Septin-like GTPase superfamily. FeoB GTPase (TC 9.A.8) family.</text>
</comment>
<feature type="binding site" evidence="14">
    <location>
        <begin position="57"/>
        <end position="60"/>
    </location>
    <ligand>
        <name>GTP</name>
        <dbReference type="ChEBI" id="CHEBI:37565"/>
        <label>1</label>
    </ligand>
</feature>
<evidence type="ECO:0000256" key="7">
    <source>
        <dbReference type="ARBA" id="ARBA00022741"/>
    </source>
</evidence>
<dbReference type="EMBL" id="CP008985">
    <property type="protein sequence ID" value="AIN46899.1"/>
    <property type="molecule type" value="Genomic_DNA"/>
</dbReference>
<dbReference type="InterPro" id="IPR027417">
    <property type="entry name" value="P-loop_NTPase"/>
</dbReference>
<dbReference type="PANTHER" id="PTHR43185:SF1">
    <property type="entry name" value="FE(2+) TRANSPORTER FEOB"/>
    <property type="match status" value="1"/>
</dbReference>
<feature type="transmembrane region" description="Helical" evidence="16">
    <location>
        <begin position="393"/>
        <end position="413"/>
    </location>
</feature>
<evidence type="ECO:0000256" key="15">
    <source>
        <dbReference type="PIRSR" id="PIRSR603373-2"/>
    </source>
</evidence>
<dbReference type="SUPFAM" id="SSF52540">
    <property type="entry name" value="P-loop containing nucleoside triphosphate hydrolases"/>
    <property type="match status" value="1"/>
</dbReference>
<feature type="binding site" evidence="15">
    <location>
        <position position="22"/>
    </location>
    <ligand>
        <name>Mg(2+)</name>
        <dbReference type="ChEBI" id="CHEBI:18420"/>
        <label>1</label>
    </ligand>
</feature>
<keyword evidence="10" id="KW-0406">Ion transport</keyword>
<dbReference type="Pfam" id="PF07670">
    <property type="entry name" value="Gate"/>
    <property type="match status" value="2"/>
</dbReference>
<feature type="transmembrane region" description="Helical" evidence="16">
    <location>
        <begin position="333"/>
        <end position="353"/>
    </location>
</feature>
<feature type="transmembrane region" description="Helical" evidence="16">
    <location>
        <begin position="726"/>
        <end position="750"/>
    </location>
</feature>
<dbReference type="GO" id="GO:0046872">
    <property type="term" value="F:metal ion binding"/>
    <property type="evidence" value="ECO:0007669"/>
    <property type="project" value="UniProtKB-KW"/>
</dbReference>
<reference evidence="18 19" key="1">
    <citation type="journal article" date="2014" name="MBio">
        <title>Differential genome evolution between companion symbionts in an insect-bacterial symbiosis.</title>
        <authorList>
            <person name="Bennett G.M."/>
            <person name="McCutcheon J.P."/>
            <person name="MacDonald B.R."/>
            <person name="Romanovicz D."/>
            <person name="Moran N.A."/>
        </authorList>
    </citation>
    <scope>NUCLEOTIDE SEQUENCE [LARGE SCALE GENOMIC DNA]</scope>
    <source>
        <strain evidence="18 19">BGSS</strain>
    </source>
</reference>
<feature type="transmembrane region" description="Helical" evidence="16">
    <location>
        <begin position="281"/>
        <end position="299"/>
    </location>
</feature>
<evidence type="ECO:0000256" key="16">
    <source>
        <dbReference type="RuleBase" id="RU362098"/>
    </source>
</evidence>
<dbReference type="NCBIfam" id="NF007105">
    <property type="entry name" value="PRK09554.1"/>
    <property type="match status" value="1"/>
</dbReference>
<keyword evidence="5" id="KW-0997">Cell inner membrane</keyword>
<dbReference type="GO" id="GO:0015093">
    <property type="term" value="F:ferrous iron transmembrane transporter activity"/>
    <property type="evidence" value="ECO:0007669"/>
    <property type="project" value="UniProtKB-UniRule"/>
</dbReference>
<evidence type="ECO:0000256" key="3">
    <source>
        <dbReference type="ARBA" id="ARBA00022475"/>
    </source>
</evidence>
<feature type="binding site" evidence="14">
    <location>
        <begin position="11"/>
        <end position="18"/>
    </location>
    <ligand>
        <name>GTP</name>
        <dbReference type="ChEBI" id="CHEBI:37565"/>
        <label>1</label>
    </ligand>
</feature>
<evidence type="ECO:0000256" key="8">
    <source>
        <dbReference type="ARBA" id="ARBA00022989"/>
    </source>
</evidence>
<feature type="binding site" evidence="14">
    <location>
        <begin position="36"/>
        <end position="40"/>
    </location>
    <ligand>
        <name>GTP</name>
        <dbReference type="ChEBI" id="CHEBI:37565"/>
        <label>1</label>
    </ligand>
</feature>
<sequence length="757" mass="84914">MITQRTVALIGNPNSGKTTLFNQLTGAHQRVGNWPGVTVERKEDYFYTASHRIILVDLPGVYSITTLSLQSSLDEQIACSYIFDGQPDVLINVVDAAYLERNLFLTLQLRELGVPCIVALKMLDIAYRQNITIDIPKLEQQLGCQVVSLISNCNDGITKLKTLLENPIITAPILAIEYPEAICQAIHKIESLLPAASSLPHPPRWLALHILEGDIYSSALIKAPKLIDSLHVTLQQEAPLLIADARYGVVITICEQVSNGHLITTNNRVTTSLDAILLNRWLGIPLFFLVIYLMFILTIKLGGSLQPLFEAVSKIIVIESTQLLSYQLHAPRWLTLLLIQGIGGGINTLLPLIPQISLMYFCLSFLENSGYMARTAFVIDKLMQYLGLPGKSFVPLIIGFGCNIPAVMGARTLNVHRDRLMTIMMAPFMSCGARLTIFTIFASIFFSNNGATLVFSLYMLGIIVAIFTGLMLKYVFMYDERIPFIMELPVYHMPHMKHLLLQTWQLLKNFMRRTSKVIVLASVIISPLDSFTLHGHLADNVHNSILASISKKITPLLKPIGVQEENWQATIALMSGAIAKEMVVSTLNTLYTFEQMTLVHTPFEFNKFNFLATLSNGLADTWQNIQDTFCINSLYHQIEVKTSKNDQKIMMNYNSMSMMSRKFGSATAAYSYLIFVLLYVPCVSVLGVIAHESNISWMILAALWGCNIAYSLATLFYQIATFSYHYFYSMIAIMLVLSMNCLLIIVLYNLRHHFNKS</sequence>
<dbReference type="GO" id="GO:0005886">
    <property type="term" value="C:plasma membrane"/>
    <property type="evidence" value="ECO:0007669"/>
    <property type="project" value="UniProtKB-SubCell"/>
</dbReference>
<dbReference type="OrthoDB" id="9809127at2"/>
<keyword evidence="9 16" id="KW-0408">Iron</keyword>
<protein>
    <recommendedName>
        <fullName evidence="13 16">Ferrous iron transport protein B</fullName>
    </recommendedName>
</protein>
<accession>A0A088MXJ0</accession>
<evidence type="ECO:0000256" key="14">
    <source>
        <dbReference type="PIRSR" id="PIRSR603373-1"/>
    </source>
</evidence>
<dbReference type="InterPro" id="IPR011642">
    <property type="entry name" value="Gate_dom"/>
</dbReference>
<dbReference type="InterPro" id="IPR041069">
    <property type="entry name" value="FeoB_Cyto"/>
</dbReference>
<dbReference type="KEGG" id="bcib:IM45_025"/>
<dbReference type="FunFam" id="3.40.50.300:FF:000426">
    <property type="entry name" value="Ferrous iron transport protein B"/>
    <property type="match status" value="1"/>
</dbReference>
<gene>
    <name evidence="18" type="ORF">IM45_025</name>
</gene>
<feature type="transmembrane region" description="Helical" evidence="16">
    <location>
        <begin position="425"/>
        <end position="447"/>
    </location>
</feature>
<evidence type="ECO:0000256" key="1">
    <source>
        <dbReference type="ARBA" id="ARBA00004429"/>
    </source>
</evidence>
<feature type="binding site" evidence="15">
    <location>
        <position position="25"/>
    </location>
    <ligand>
        <name>Mg(2+)</name>
        <dbReference type="ChEBI" id="CHEBI:18420"/>
        <label>2</label>
    </ligand>
</feature>
<proteinExistence type="inferred from homology"/>
<keyword evidence="15" id="KW-0479">Metal-binding</keyword>
<dbReference type="NCBIfam" id="TIGR00437">
    <property type="entry name" value="feoB"/>
    <property type="match status" value="1"/>
</dbReference>
<dbReference type="InterPro" id="IPR050860">
    <property type="entry name" value="FeoB_GTPase"/>
</dbReference>
<keyword evidence="11 14" id="KW-0342">GTP-binding</keyword>
<keyword evidence="12 16" id="KW-0472">Membrane</keyword>
<evidence type="ECO:0000256" key="6">
    <source>
        <dbReference type="ARBA" id="ARBA00022692"/>
    </source>
</evidence>
<evidence type="ECO:0000256" key="11">
    <source>
        <dbReference type="ARBA" id="ARBA00023134"/>
    </source>
</evidence>
<feature type="transmembrane region" description="Helical" evidence="16">
    <location>
        <begin position="669"/>
        <end position="690"/>
    </location>
</feature>
<dbReference type="PANTHER" id="PTHR43185">
    <property type="entry name" value="FERROUS IRON TRANSPORT PROTEIN B"/>
    <property type="match status" value="1"/>
</dbReference>
<evidence type="ECO:0000256" key="9">
    <source>
        <dbReference type="ARBA" id="ARBA00023004"/>
    </source>
</evidence>
<feature type="transmembrane region" description="Helical" evidence="16">
    <location>
        <begin position="697"/>
        <end position="720"/>
    </location>
</feature>
<keyword evidence="8 16" id="KW-1133">Transmembrane helix</keyword>
<evidence type="ECO:0000259" key="17">
    <source>
        <dbReference type="PROSITE" id="PS51711"/>
    </source>
</evidence>
<keyword evidence="15" id="KW-0460">Magnesium</keyword>
<dbReference type="Pfam" id="PF07664">
    <property type="entry name" value="FeoB_C"/>
    <property type="match status" value="1"/>
</dbReference>
<keyword evidence="2 16" id="KW-0813">Transport</keyword>
<dbReference type="GO" id="GO:0005525">
    <property type="term" value="F:GTP binding"/>
    <property type="evidence" value="ECO:0007669"/>
    <property type="project" value="UniProtKB-KW"/>
</dbReference>
<dbReference type="Proteomes" id="UP000067325">
    <property type="component" value="Chromosome"/>
</dbReference>
<dbReference type="CDD" id="cd01879">
    <property type="entry name" value="FeoB"/>
    <property type="match status" value="1"/>
</dbReference>
<dbReference type="Pfam" id="PF17910">
    <property type="entry name" value="FeoB_Cyto"/>
    <property type="match status" value="1"/>
</dbReference>
<organism evidence="18 19">
    <name type="scientific">Candidatus Palibaumannia cicadellinicola</name>
    <dbReference type="NCBI Taxonomy" id="186490"/>
    <lineage>
        <taxon>Bacteria</taxon>
        <taxon>Pseudomonadati</taxon>
        <taxon>Pseudomonadota</taxon>
        <taxon>Gammaproteobacteria</taxon>
        <taxon>Candidatus Palibaumannia</taxon>
    </lineage>
</organism>
<evidence type="ECO:0000256" key="12">
    <source>
        <dbReference type="ARBA" id="ARBA00023136"/>
    </source>
</evidence>
<keyword evidence="6 16" id="KW-0812">Transmembrane</keyword>
<evidence type="ECO:0000256" key="4">
    <source>
        <dbReference type="ARBA" id="ARBA00022496"/>
    </source>
</evidence>
<dbReference type="RefSeq" id="WP_081901706.1">
    <property type="nucleotide sequence ID" value="NZ_CP008985.1"/>
</dbReference>
<dbReference type="InterPro" id="IPR003373">
    <property type="entry name" value="Fe2_transport_prot-B"/>
</dbReference>
<dbReference type="InterPro" id="IPR030389">
    <property type="entry name" value="G_FEOB_dom"/>
</dbReference>
<evidence type="ECO:0000256" key="13">
    <source>
        <dbReference type="NCBIfam" id="TIGR00437"/>
    </source>
</evidence>
<comment type="subcellular location">
    <subcellularLocation>
        <location evidence="1 16">Cell inner membrane</location>
        <topology evidence="1 16">Multi-pass membrane protein</topology>
    </subcellularLocation>
</comment>
<evidence type="ECO:0000256" key="5">
    <source>
        <dbReference type="ARBA" id="ARBA00022519"/>
    </source>
</evidence>
<feature type="transmembrane region" description="Helical" evidence="16">
    <location>
        <begin position="453"/>
        <end position="476"/>
    </location>
</feature>
<name>A0A088MXJ0_9GAMM</name>
<evidence type="ECO:0000313" key="19">
    <source>
        <dbReference type="Proteomes" id="UP000067325"/>
    </source>
</evidence>
<comment type="function">
    <text evidence="16">Probable transporter of a GTP-driven Fe(2+) uptake system.</text>
</comment>
<feature type="binding site" evidence="15">
    <location>
        <position position="26"/>
    </location>
    <ligand>
        <name>Mg(2+)</name>
        <dbReference type="ChEBI" id="CHEBI:18420"/>
        <label>2</label>
    </ligand>
</feature>